<dbReference type="Pfam" id="PF13538">
    <property type="entry name" value="UvrD_C_2"/>
    <property type="match status" value="1"/>
</dbReference>
<dbReference type="InterPro" id="IPR041851">
    <property type="entry name" value="RecD_N_sf"/>
</dbReference>
<dbReference type="OrthoDB" id="9763659at2"/>
<dbReference type="RefSeq" id="WP_106281507.1">
    <property type="nucleotide sequence ID" value="NZ_PVTG01000021.1"/>
</dbReference>
<keyword evidence="3 11" id="KW-0227">DNA damage</keyword>
<dbReference type="Gene3D" id="3.40.50.300">
    <property type="entry name" value="P-loop containing nucleotide triphosphate hydrolases"/>
    <property type="match status" value="3"/>
</dbReference>
<keyword evidence="5 11" id="KW-0347">Helicase</keyword>
<name>A0A2T0T0Y6_9ACTN</name>
<dbReference type="EMBL" id="PVTG01000021">
    <property type="protein sequence ID" value="PRY39338.1"/>
    <property type="molecule type" value="Genomic_DNA"/>
</dbReference>
<feature type="domain" description="RecBCD enzyme subunit RecD N-terminal" evidence="13">
    <location>
        <begin position="23"/>
        <end position="122"/>
    </location>
</feature>
<feature type="binding site" evidence="11">
    <location>
        <begin position="186"/>
        <end position="193"/>
    </location>
    <ligand>
        <name>ATP</name>
        <dbReference type="ChEBI" id="CHEBI:30616"/>
    </ligand>
</feature>
<evidence type="ECO:0000256" key="3">
    <source>
        <dbReference type="ARBA" id="ARBA00022763"/>
    </source>
</evidence>
<accession>A0A2T0T0Y6</accession>
<dbReference type="Pfam" id="PF13245">
    <property type="entry name" value="AAA_19"/>
    <property type="match status" value="1"/>
</dbReference>
<dbReference type="Proteomes" id="UP000239210">
    <property type="component" value="Unassembled WGS sequence"/>
</dbReference>
<gene>
    <name evidence="11" type="primary">recD</name>
    <name evidence="14" type="ORF">LY71_1217</name>
</gene>
<dbReference type="NCBIfam" id="TIGR01447">
    <property type="entry name" value="recD"/>
    <property type="match status" value="1"/>
</dbReference>
<organism evidence="14 15">
    <name type="scientific">Geodermatophilus tzadiensis</name>
    <dbReference type="NCBI Taxonomy" id="1137988"/>
    <lineage>
        <taxon>Bacteria</taxon>
        <taxon>Bacillati</taxon>
        <taxon>Actinomycetota</taxon>
        <taxon>Actinomycetes</taxon>
        <taxon>Geodermatophilales</taxon>
        <taxon>Geodermatophilaceae</taxon>
        <taxon>Geodermatophilus</taxon>
    </lineage>
</organism>
<dbReference type="PANTHER" id="PTHR43788:SF6">
    <property type="entry name" value="DNA HELICASE B"/>
    <property type="match status" value="1"/>
</dbReference>
<comment type="caution">
    <text evidence="14">The sequence shown here is derived from an EMBL/GenBank/DDBJ whole genome shotgun (WGS) entry which is preliminary data.</text>
</comment>
<evidence type="ECO:0000256" key="11">
    <source>
        <dbReference type="HAMAP-Rule" id="MF_01487"/>
    </source>
</evidence>
<dbReference type="InterPro" id="IPR050534">
    <property type="entry name" value="Coronavir_polyprotein_1ab"/>
</dbReference>
<proteinExistence type="inferred from homology"/>
<keyword evidence="15" id="KW-1185">Reference proteome</keyword>
<dbReference type="InterPro" id="IPR027785">
    <property type="entry name" value="UvrD-like_helicase_C"/>
</dbReference>
<comment type="catalytic activity">
    <reaction evidence="11">
        <text>ATP + H2O = ADP + phosphate + H(+)</text>
        <dbReference type="Rhea" id="RHEA:13065"/>
        <dbReference type="ChEBI" id="CHEBI:15377"/>
        <dbReference type="ChEBI" id="CHEBI:15378"/>
        <dbReference type="ChEBI" id="CHEBI:30616"/>
        <dbReference type="ChEBI" id="CHEBI:43474"/>
        <dbReference type="ChEBI" id="CHEBI:456216"/>
        <dbReference type="EC" id="5.6.2.3"/>
    </reaction>
</comment>
<dbReference type="InterPro" id="IPR049550">
    <property type="entry name" value="RecD_N"/>
</dbReference>
<dbReference type="CDD" id="cd18809">
    <property type="entry name" value="SF1_C_RecD"/>
    <property type="match status" value="1"/>
</dbReference>
<evidence type="ECO:0000256" key="1">
    <source>
        <dbReference type="ARBA" id="ARBA00022722"/>
    </source>
</evidence>
<dbReference type="Pfam" id="PF21185">
    <property type="entry name" value="RecD_N"/>
    <property type="match status" value="1"/>
</dbReference>
<evidence type="ECO:0000256" key="6">
    <source>
        <dbReference type="ARBA" id="ARBA00022839"/>
    </source>
</evidence>
<evidence type="ECO:0000256" key="4">
    <source>
        <dbReference type="ARBA" id="ARBA00022801"/>
    </source>
</evidence>
<dbReference type="GO" id="GO:0008854">
    <property type="term" value="F:exodeoxyribonuclease V activity"/>
    <property type="evidence" value="ECO:0007669"/>
    <property type="project" value="InterPro"/>
</dbReference>
<evidence type="ECO:0000256" key="7">
    <source>
        <dbReference type="ARBA" id="ARBA00022840"/>
    </source>
</evidence>
<evidence type="ECO:0000256" key="9">
    <source>
        <dbReference type="ARBA" id="ARBA00023204"/>
    </source>
</evidence>
<evidence type="ECO:0000259" key="12">
    <source>
        <dbReference type="Pfam" id="PF13538"/>
    </source>
</evidence>
<evidence type="ECO:0000256" key="8">
    <source>
        <dbReference type="ARBA" id="ARBA00023125"/>
    </source>
</evidence>
<keyword evidence="6 11" id="KW-0269">Exonuclease</keyword>
<dbReference type="SUPFAM" id="SSF52540">
    <property type="entry name" value="P-loop containing nucleoside triphosphate hydrolases"/>
    <property type="match status" value="1"/>
</dbReference>
<comment type="miscellaneous">
    <text evidence="11">In the RecBCD complex, RecB has a slow 3'-5' helicase, an exonuclease activity and loads RecA onto ssDNA, RecD has a fast 5'-3' helicase activity, while RecC stimulates the ATPase and processivity of the RecB helicase and contributes to recognition of the Chi site.</text>
</comment>
<evidence type="ECO:0000313" key="14">
    <source>
        <dbReference type="EMBL" id="PRY39338.1"/>
    </source>
</evidence>
<evidence type="ECO:0000256" key="5">
    <source>
        <dbReference type="ARBA" id="ARBA00022806"/>
    </source>
</evidence>
<reference evidence="14 15" key="1">
    <citation type="submission" date="2018-03" db="EMBL/GenBank/DDBJ databases">
        <title>Genomic Encyclopedia of Archaeal and Bacterial Type Strains, Phase II (KMG-II): from individual species to whole genera.</title>
        <authorList>
            <person name="Goeker M."/>
        </authorList>
    </citation>
    <scope>NUCLEOTIDE SEQUENCE [LARGE SCALE GENOMIC DNA]</scope>
    <source>
        <strain evidence="14 15">DSM 45416</strain>
    </source>
</reference>
<evidence type="ECO:0000256" key="10">
    <source>
        <dbReference type="ARBA" id="ARBA00023235"/>
    </source>
</evidence>
<keyword evidence="7 11" id="KW-0067">ATP-binding</keyword>
<feature type="domain" description="UvrD-like helicase C-terminal" evidence="12">
    <location>
        <begin position="558"/>
        <end position="604"/>
    </location>
</feature>
<dbReference type="GO" id="GO:0003677">
    <property type="term" value="F:DNA binding"/>
    <property type="evidence" value="ECO:0007669"/>
    <property type="project" value="UniProtKB-UniRule"/>
</dbReference>
<dbReference type="Gene3D" id="1.10.10.1020">
    <property type="entry name" value="RecBCD complex, subunit RecD, N-terminal domain"/>
    <property type="match status" value="1"/>
</dbReference>
<dbReference type="PANTHER" id="PTHR43788">
    <property type="entry name" value="DNA2/NAM7 HELICASE FAMILY MEMBER"/>
    <property type="match status" value="1"/>
</dbReference>
<keyword evidence="1 11" id="KW-0540">Nuclease</keyword>
<keyword evidence="8 11" id="KW-0238">DNA-binding</keyword>
<keyword evidence="10 11" id="KW-0413">Isomerase</keyword>
<dbReference type="CDD" id="cd17933">
    <property type="entry name" value="DEXSc_RecD-like"/>
    <property type="match status" value="1"/>
</dbReference>
<dbReference type="AlphaFoldDB" id="A0A2T0T0Y6"/>
<evidence type="ECO:0000259" key="13">
    <source>
        <dbReference type="Pfam" id="PF21185"/>
    </source>
</evidence>
<dbReference type="HAMAP" id="MF_01487">
    <property type="entry name" value="RecD"/>
    <property type="match status" value="1"/>
</dbReference>
<dbReference type="GO" id="GO:0043139">
    <property type="term" value="F:5'-3' DNA helicase activity"/>
    <property type="evidence" value="ECO:0007669"/>
    <property type="project" value="UniProtKB-UniRule"/>
</dbReference>
<dbReference type="InterPro" id="IPR027417">
    <property type="entry name" value="P-loop_NTPase"/>
</dbReference>
<comment type="similarity">
    <text evidence="11">Belongs to the RecD family.</text>
</comment>
<dbReference type="InterPro" id="IPR006344">
    <property type="entry name" value="RecD"/>
</dbReference>
<dbReference type="GO" id="GO:0009338">
    <property type="term" value="C:exodeoxyribonuclease V complex"/>
    <property type="evidence" value="ECO:0007669"/>
    <property type="project" value="InterPro"/>
</dbReference>
<evidence type="ECO:0000256" key="2">
    <source>
        <dbReference type="ARBA" id="ARBA00022741"/>
    </source>
</evidence>
<keyword evidence="2 11" id="KW-0547">Nucleotide-binding</keyword>
<sequence>MTVTPEPRLALRADGVLGAFNRAGVLDAADVHVAQRLGQMQQESDERVLLAAALVVRSTRQGSVMLPLADAPRTAVPADGAEAAAGLPWPEPAGWLAAVAGSPLVATGDGTRRPLRMAGGALWLDRYWRQEVAVADGLLRRAADVPDVDLARLRTVLDRLWPGTHPDDQRLAAAVCALSRVSVLAGGPGTGKTTTVARLVAAFRELAEPGAPPRLALAAPTGKAAARMKEAMQQAAERDPNLVDADRALLRQTTASTLHRLLKLGHRVPRFAPGRDNPLPLDVLVVDEASMISLTLFAKLLEAVPPRARLVIVGDPDQLAAVEAGAVLADLTADADGLRTPARTELLRAAVPHDVAAGGPVAPGSPRGRVRDGIGVLRTVHRFADGGPIATLADRIRAGSGAAALDVLRGGADGVVLHDVADDGPITGAPLAALRAEVTDHARKVVGAARAGDAAAALAGLERHRLMCAHRRGPRGVGYWERLVERWVAEDVGVEARRDGRYAGLPLIVLANDYDNDLFNGDTGVVVARGSDLVAAFGSPEEPIEVPLGRLGAVAPMRALTVHRSQGSQFDRVTVLLPAPSSPLATREMLYTAVTRARTAVTVVGSAAAVLSSVAQPVARATGLRARLA</sequence>
<dbReference type="EC" id="5.6.2.3" evidence="11"/>
<comment type="function">
    <text evidence="11">A helicase/nuclease that prepares dsDNA breaks (DSB) for recombinational DNA repair. Binds to DSBs and unwinds DNA via a highly rapid and processive ATP-dependent bidirectional helicase activity. Unwinds dsDNA until it encounters a Chi (crossover hotspot instigator) sequence from the 3' direction. Cuts ssDNA a few nucleotides 3' to the Chi site. The properties and activities of the enzyme are changed at Chi. The Chi-altered holoenzyme produces a long 3'-ssDNA overhang and facilitates RecA-binding to the ssDNA for homologous DNA recombination and repair. Holoenzyme degrades any linearized DNA that is unable to undergo homologous recombination. In the holoenzyme this subunit has ssDNA-dependent ATPase and 5'-3' helicase activity. When added to pre-assembled RecBC greatly stimulates nuclease activity and augments holoenzyme processivity. Negatively regulates the RecA-loading ability of RecBCD.</text>
</comment>
<dbReference type="GO" id="GO:0017116">
    <property type="term" value="F:single-stranded DNA helicase activity"/>
    <property type="evidence" value="ECO:0007669"/>
    <property type="project" value="TreeGrafter"/>
</dbReference>
<dbReference type="GO" id="GO:0000724">
    <property type="term" value="P:double-strand break repair via homologous recombination"/>
    <property type="evidence" value="ECO:0007669"/>
    <property type="project" value="UniProtKB-UniRule"/>
</dbReference>
<keyword evidence="9 11" id="KW-0234">DNA repair</keyword>
<protein>
    <recommendedName>
        <fullName evidence="11">RecBCD enzyme subunit RecD</fullName>
        <ecNumber evidence="11">5.6.2.3</ecNumber>
    </recommendedName>
    <alternativeName>
        <fullName evidence="11">DNA 5'-3' helicase subunit RecD</fullName>
    </alternativeName>
    <alternativeName>
        <fullName evidence="11">Exonuclease V subunit RecD</fullName>
        <shortName evidence="11">ExoV subunit RecD</shortName>
    </alternativeName>
    <alternativeName>
        <fullName evidence="11">Helicase/nuclease RecBCD subunit RecD</fullName>
    </alternativeName>
</protein>
<dbReference type="GO" id="GO:0005524">
    <property type="term" value="F:ATP binding"/>
    <property type="evidence" value="ECO:0007669"/>
    <property type="project" value="UniProtKB-UniRule"/>
</dbReference>
<evidence type="ECO:0000313" key="15">
    <source>
        <dbReference type="Proteomes" id="UP000239210"/>
    </source>
</evidence>
<keyword evidence="4 11" id="KW-0378">Hydrolase</keyword>
<comment type="subunit">
    <text evidence="11">Heterotrimer of RecB, RecC and RecD. All subunits contribute to DNA-binding.</text>
</comment>
<dbReference type="GO" id="GO:0016887">
    <property type="term" value="F:ATP hydrolysis activity"/>
    <property type="evidence" value="ECO:0007669"/>
    <property type="project" value="RHEA"/>
</dbReference>